<evidence type="ECO:0000256" key="3">
    <source>
        <dbReference type="PIRSR" id="PIRSR001220-1"/>
    </source>
</evidence>
<dbReference type="AlphaFoldDB" id="S2WW86"/>
<evidence type="ECO:0000259" key="5">
    <source>
        <dbReference type="Pfam" id="PF00710"/>
    </source>
</evidence>
<feature type="binding site" evidence="4">
    <location>
        <position position="58"/>
    </location>
    <ligand>
        <name>substrate</name>
    </ligand>
</feature>
<dbReference type="Pfam" id="PF00710">
    <property type="entry name" value="Asparaginase"/>
    <property type="match status" value="1"/>
</dbReference>
<dbReference type="InterPro" id="IPR036152">
    <property type="entry name" value="Asp/glu_Ase-like_sf"/>
</dbReference>
<feature type="domain" description="Asparaginase/glutaminase C-terminal" evidence="6">
    <location>
        <begin position="209"/>
        <end position="324"/>
    </location>
</feature>
<evidence type="ECO:0000259" key="6">
    <source>
        <dbReference type="Pfam" id="PF17763"/>
    </source>
</evidence>
<keyword evidence="8" id="KW-1185">Reference proteome</keyword>
<dbReference type="PROSITE" id="PS51732">
    <property type="entry name" value="ASN_GLN_ASE_3"/>
    <property type="match status" value="1"/>
</dbReference>
<dbReference type="EMBL" id="AGZR01000009">
    <property type="protein sequence ID" value="EPD31999.1"/>
    <property type="molecule type" value="Genomic_DNA"/>
</dbReference>
<dbReference type="InterPro" id="IPR041725">
    <property type="entry name" value="L-asparaginase_I"/>
</dbReference>
<evidence type="ECO:0000256" key="2">
    <source>
        <dbReference type="ARBA" id="ARBA00022801"/>
    </source>
</evidence>
<name>S2WW86_9ACTN</name>
<dbReference type="InterPro" id="IPR027473">
    <property type="entry name" value="L-asparaginase_C"/>
</dbReference>
<comment type="caution">
    <text evidence="7">The sequence shown here is derived from an EMBL/GenBank/DDBJ whole genome shotgun (WGS) entry which is preliminary data.</text>
</comment>
<dbReference type="PANTHER" id="PTHR11707:SF28">
    <property type="entry name" value="60 KDA LYSOPHOSPHOLIPASE"/>
    <property type="match status" value="1"/>
</dbReference>
<dbReference type="PANTHER" id="PTHR11707">
    <property type="entry name" value="L-ASPARAGINASE"/>
    <property type="match status" value="1"/>
</dbReference>
<dbReference type="STRING" id="883161.HMPREF9306_01559"/>
<accession>S2WW86</accession>
<reference evidence="7 8" key="1">
    <citation type="submission" date="2013-04" db="EMBL/GenBank/DDBJ databases">
        <title>The Genome Sequence of Propionimicrobium lymphophilum ACS-093-V-SCH5.</title>
        <authorList>
            <consortium name="The Broad Institute Genomics Platform"/>
            <person name="Earl A."/>
            <person name="Ward D."/>
            <person name="Feldgarden M."/>
            <person name="Gevers D."/>
            <person name="Saerens B."/>
            <person name="Vaneechoutte M."/>
            <person name="Walker B."/>
            <person name="Young S."/>
            <person name="Zeng Q."/>
            <person name="Gargeya S."/>
            <person name="Fitzgerald M."/>
            <person name="Haas B."/>
            <person name="Abouelleil A."/>
            <person name="Allen A.W."/>
            <person name="Alvarado L."/>
            <person name="Arachchi H.M."/>
            <person name="Berlin A.M."/>
            <person name="Chapman S.B."/>
            <person name="Gainer-Dewar J."/>
            <person name="Goldberg J."/>
            <person name="Griggs A."/>
            <person name="Gujja S."/>
            <person name="Hansen M."/>
            <person name="Howarth C."/>
            <person name="Imamovic A."/>
            <person name="Ireland A."/>
            <person name="Larimer J."/>
            <person name="McCowan C."/>
            <person name="Murphy C."/>
            <person name="Pearson M."/>
            <person name="Poon T.W."/>
            <person name="Priest M."/>
            <person name="Roberts A."/>
            <person name="Saif S."/>
            <person name="Shea T."/>
            <person name="Sisk P."/>
            <person name="Sykes S."/>
            <person name="Wortman J."/>
            <person name="Nusbaum C."/>
            <person name="Birren B."/>
        </authorList>
    </citation>
    <scope>NUCLEOTIDE SEQUENCE [LARGE SCALE GENOMIC DNA]</scope>
    <source>
        <strain evidence="7 8">ACS-093-V-SCH5</strain>
    </source>
</reference>
<dbReference type="OrthoDB" id="9788068at2"/>
<protein>
    <recommendedName>
        <fullName evidence="1">asparaginase</fullName>
        <ecNumber evidence="1">3.5.1.1</ecNumber>
    </recommendedName>
</protein>
<dbReference type="Gene3D" id="3.40.50.40">
    <property type="match status" value="1"/>
</dbReference>
<dbReference type="SMART" id="SM00870">
    <property type="entry name" value="Asparaginase"/>
    <property type="match status" value="1"/>
</dbReference>
<dbReference type="HOGENOM" id="CLU_019134_2_3_11"/>
<dbReference type="InterPro" id="IPR037152">
    <property type="entry name" value="L-asparaginase_N_sf"/>
</dbReference>
<evidence type="ECO:0000313" key="7">
    <source>
        <dbReference type="EMBL" id="EPD31999.1"/>
    </source>
</evidence>
<sequence length="334" mass="35519">MDIQVIYTGGTIGMVPSDKGLVPGISDEEMSKWLNGLMEGSEITAKIRLKSLDHLIDSSSATPHDWQTILDTIEENPADSYVILHGTDTMSYTAAALSFARAGDDTPVVLTGSQLPLIAADSDAGKNVIGAITAAFSPKTKGVCLYFGDYLLAGNRSSKTSSWGFNGFETPLAHPLAIAGVPWRWAAHSQSRDTQPLPWGKPAPYRQHDVAMIDLVPGITAQRLRALLAPAPEAVIIRAYGMGNCPSVEPGFVDVLAETVASGVPVVISSQCQLADVALSTYEAGRVLARAGCVGSADMTLEATYAKLIFLLSQGMNSEQVRQWLEKPICGELS</sequence>
<evidence type="ECO:0000256" key="4">
    <source>
        <dbReference type="PIRSR" id="PIRSR001220-2"/>
    </source>
</evidence>
<dbReference type="InterPro" id="IPR027474">
    <property type="entry name" value="L-asparaginase_N"/>
</dbReference>
<dbReference type="Gene3D" id="3.40.50.1170">
    <property type="entry name" value="L-asparaginase, N-terminal domain"/>
    <property type="match status" value="1"/>
</dbReference>
<feature type="binding site" evidence="4">
    <location>
        <begin position="87"/>
        <end position="88"/>
    </location>
    <ligand>
        <name>substrate</name>
    </ligand>
</feature>
<dbReference type="SUPFAM" id="SSF53774">
    <property type="entry name" value="Glutaminase/Asparaginase"/>
    <property type="match status" value="1"/>
</dbReference>
<dbReference type="InterPro" id="IPR006034">
    <property type="entry name" value="Asparaginase/glutaminase-like"/>
</dbReference>
<dbReference type="PIRSF" id="PIRSF001220">
    <property type="entry name" value="L-ASNase_gatD"/>
    <property type="match status" value="1"/>
</dbReference>
<evidence type="ECO:0000313" key="8">
    <source>
        <dbReference type="Proteomes" id="UP000014417"/>
    </source>
</evidence>
<feature type="active site" description="O-isoaspartyl threonine intermediate" evidence="3">
    <location>
        <position position="11"/>
    </location>
</feature>
<dbReference type="SFLD" id="SFLDS00057">
    <property type="entry name" value="Glutaminase/Asparaginase"/>
    <property type="match status" value="1"/>
</dbReference>
<dbReference type="FunFam" id="3.40.50.40:FF:000001">
    <property type="entry name" value="L-asparaginase 1"/>
    <property type="match status" value="1"/>
</dbReference>
<dbReference type="PATRIC" id="fig|883161.3.peg.1548"/>
<dbReference type="EC" id="3.5.1.1" evidence="1"/>
<organism evidence="7 8">
    <name type="scientific">Propionimicrobium lymphophilum ACS-093-V-SCH5</name>
    <dbReference type="NCBI Taxonomy" id="883161"/>
    <lineage>
        <taxon>Bacteria</taxon>
        <taxon>Bacillati</taxon>
        <taxon>Actinomycetota</taxon>
        <taxon>Actinomycetes</taxon>
        <taxon>Propionibacteriales</taxon>
        <taxon>Propionibacteriaceae</taxon>
        <taxon>Propionimicrobium</taxon>
    </lineage>
</organism>
<dbReference type="Pfam" id="PF17763">
    <property type="entry name" value="Asparaginase_C"/>
    <property type="match status" value="1"/>
</dbReference>
<dbReference type="PIRSF" id="PIRSF500176">
    <property type="entry name" value="L_ASNase"/>
    <property type="match status" value="1"/>
</dbReference>
<dbReference type="CDD" id="cd08963">
    <property type="entry name" value="L-asparaginase_I"/>
    <property type="match status" value="1"/>
</dbReference>
<dbReference type="RefSeq" id="WP_016456381.1">
    <property type="nucleotide sequence ID" value="NZ_KE150269.1"/>
</dbReference>
<keyword evidence="2" id="KW-0378">Hydrolase</keyword>
<dbReference type="GO" id="GO:0004067">
    <property type="term" value="F:asparaginase activity"/>
    <property type="evidence" value="ECO:0007669"/>
    <property type="project" value="UniProtKB-UniRule"/>
</dbReference>
<dbReference type="GO" id="GO:0009066">
    <property type="term" value="P:aspartate family amino acid metabolic process"/>
    <property type="evidence" value="ECO:0007669"/>
    <property type="project" value="UniProtKB-ARBA"/>
</dbReference>
<dbReference type="InterPro" id="IPR040919">
    <property type="entry name" value="Asparaginase_C"/>
</dbReference>
<feature type="domain" description="L-asparaginase N-terminal" evidence="5">
    <location>
        <begin position="3"/>
        <end position="179"/>
    </location>
</feature>
<proteinExistence type="predicted"/>
<gene>
    <name evidence="7" type="ORF">HMPREF9306_01559</name>
</gene>
<dbReference type="Proteomes" id="UP000014417">
    <property type="component" value="Unassembled WGS sequence"/>
</dbReference>
<dbReference type="PRINTS" id="PR00139">
    <property type="entry name" value="ASNGLNASE"/>
</dbReference>
<evidence type="ECO:0000256" key="1">
    <source>
        <dbReference type="ARBA" id="ARBA00012920"/>
    </source>
</evidence>